<name>A0AA36I551_9DINO</name>
<accession>A0AA36I551</accession>
<feature type="compositionally biased region" description="Basic and acidic residues" evidence="1">
    <location>
        <begin position="115"/>
        <end position="134"/>
    </location>
</feature>
<gene>
    <name evidence="2" type="ORF">EVOR1521_LOCUS8415</name>
</gene>
<evidence type="ECO:0000256" key="1">
    <source>
        <dbReference type="SAM" id="MobiDB-lite"/>
    </source>
</evidence>
<proteinExistence type="predicted"/>
<dbReference type="EMBL" id="CAUJNA010000713">
    <property type="protein sequence ID" value="CAJ1380486.1"/>
    <property type="molecule type" value="Genomic_DNA"/>
</dbReference>
<reference evidence="2" key="1">
    <citation type="submission" date="2023-08" db="EMBL/GenBank/DDBJ databases">
        <authorList>
            <person name="Chen Y."/>
            <person name="Shah S."/>
            <person name="Dougan E. K."/>
            <person name="Thang M."/>
            <person name="Chan C."/>
        </authorList>
    </citation>
    <scope>NUCLEOTIDE SEQUENCE</scope>
</reference>
<sequence length="134" mass="14529">MEYAVLRELRQLKEEHQALKDCLCATGLLTQAELAKHAQRLQASQFHRVLRSPALVRHLAVLVGIRSMTHFASTSSTASAACRSLLLMSQGPTHADVQGGPVLQGLFGRLFSKGAEGHGKEPDEPHDHAGEKEG</sequence>
<organism evidence="2 3">
    <name type="scientific">Effrenium voratum</name>
    <dbReference type="NCBI Taxonomy" id="2562239"/>
    <lineage>
        <taxon>Eukaryota</taxon>
        <taxon>Sar</taxon>
        <taxon>Alveolata</taxon>
        <taxon>Dinophyceae</taxon>
        <taxon>Suessiales</taxon>
        <taxon>Symbiodiniaceae</taxon>
        <taxon>Effrenium</taxon>
    </lineage>
</organism>
<protein>
    <submittedName>
        <fullName evidence="2">Uncharacterized protein</fullName>
    </submittedName>
</protein>
<evidence type="ECO:0000313" key="2">
    <source>
        <dbReference type="EMBL" id="CAJ1380486.1"/>
    </source>
</evidence>
<dbReference type="AlphaFoldDB" id="A0AA36I551"/>
<feature type="region of interest" description="Disordered" evidence="1">
    <location>
        <begin position="114"/>
        <end position="134"/>
    </location>
</feature>
<comment type="caution">
    <text evidence="2">The sequence shown here is derived from an EMBL/GenBank/DDBJ whole genome shotgun (WGS) entry which is preliminary data.</text>
</comment>
<evidence type="ECO:0000313" key="3">
    <source>
        <dbReference type="Proteomes" id="UP001178507"/>
    </source>
</evidence>
<keyword evidence="3" id="KW-1185">Reference proteome</keyword>
<dbReference type="Proteomes" id="UP001178507">
    <property type="component" value="Unassembled WGS sequence"/>
</dbReference>